<dbReference type="PANTHER" id="PTHR33377">
    <property type="entry name" value="OS10G0134700 PROTEIN-RELATED"/>
    <property type="match status" value="1"/>
</dbReference>
<dbReference type="Gene3D" id="3.40.50.300">
    <property type="entry name" value="P-loop containing nucleotide triphosphate hydrolases"/>
    <property type="match status" value="1"/>
</dbReference>
<evidence type="ECO:0008006" key="2">
    <source>
        <dbReference type="Google" id="ProtNLM"/>
    </source>
</evidence>
<dbReference type="PANTHER" id="PTHR33377:SF92">
    <property type="entry name" value="NB-ARC DOMAIN-CONTAINING PROTEIN"/>
    <property type="match status" value="1"/>
</dbReference>
<dbReference type="Gramene" id="PAN09244">
    <property type="protein sequence ID" value="PAN09244"/>
    <property type="gene ID" value="PAHAL_2G010200"/>
</dbReference>
<dbReference type="AlphaFoldDB" id="A0A2S3GV45"/>
<accession>A0A2S3GV45</accession>
<name>A0A2S3GV45_9POAL</name>
<proteinExistence type="predicted"/>
<sequence>MELFLSAVLGDLASRSINFIINKCSKLPSLAVEDSLQRTLHRAQIIVSESMRRHITNHAMLQQLNMLRDTIHRGNYMLDTFRCQPIEEEDAKDKIVSHPLPLYSKANCVRSFFLSSGTSSTQILKEMQEVLDNVSSMIHDANELVLFLASYPPMYRQPYSMHLLLGNCMFARQMEAQLVINFLLHTQPHHGAEELEVLPIVGPFRVGKSTLVAHVCNDARVRDYFSEIVFWSDHDFRDEKLTTLSEEYAEEYQNCASNKDGRILVIVELAKDLDEGVWKMLYSASKRCMPSGSKIIVTSQSDKVVKYGTTGALTLKFLSQEAYWYFFKTLTFGSVDPKTHPRLTQLAMEISRMHNCNLNGAYVASYLLRNNFDIQFWRKVQTFLKEYIQKHLSKFSEHIFDLMNQNRPLQLGRMATPSEVIMISRQYHRSSQEEAPEIRIQDVMYGSVRPHGKFEVLVWRSQIPPYYSYAITCEIQELKTTGTKRKRSSNNCRVSFC</sequence>
<reference evidence="1" key="1">
    <citation type="submission" date="2018-04" db="EMBL/GenBank/DDBJ databases">
        <title>WGS assembly of Panicum hallii.</title>
        <authorList>
            <person name="Lovell J."/>
            <person name="Jenkins J."/>
            <person name="Lowry D."/>
            <person name="Mamidi S."/>
            <person name="Sreedasyam A."/>
            <person name="Weng X."/>
            <person name="Barry K."/>
            <person name="Bonette J."/>
            <person name="Campitelli B."/>
            <person name="Daum C."/>
            <person name="Gordon S."/>
            <person name="Gould B."/>
            <person name="Lipzen A."/>
            <person name="Macqueen A."/>
            <person name="Palacio-Mejia J."/>
            <person name="Plott C."/>
            <person name="Shakirov E."/>
            <person name="Shu S."/>
            <person name="Yoshinaga Y."/>
            <person name="Zane M."/>
            <person name="Rokhsar D."/>
            <person name="Grimwood J."/>
            <person name="Schmutz J."/>
            <person name="Juenger T."/>
        </authorList>
    </citation>
    <scope>NUCLEOTIDE SEQUENCE [LARGE SCALE GENOMIC DNA]</scope>
    <source>
        <strain evidence="1">FIL2</strain>
    </source>
</reference>
<dbReference type="Proteomes" id="UP000243499">
    <property type="component" value="Chromosome 2"/>
</dbReference>
<organism evidence="1">
    <name type="scientific">Panicum hallii</name>
    <dbReference type="NCBI Taxonomy" id="206008"/>
    <lineage>
        <taxon>Eukaryota</taxon>
        <taxon>Viridiplantae</taxon>
        <taxon>Streptophyta</taxon>
        <taxon>Embryophyta</taxon>
        <taxon>Tracheophyta</taxon>
        <taxon>Spermatophyta</taxon>
        <taxon>Magnoliopsida</taxon>
        <taxon>Liliopsida</taxon>
        <taxon>Poales</taxon>
        <taxon>Poaceae</taxon>
        <taxon>PACMAD clade</taxon>
        <taxon>Panicoideae</taxon>
        <taxon>Panicodae</taxon>
        <taxon>Paniceae</taxon>
        <taxon>Panicinae</taxon>
        <taxon>Panicum</taxon>
        <taxon>Panicum sect. Panicum</taxon>
    </lineage>
</organism>
<protein>
    <recommendedName>
        <fullName evidence="2">NB-ARC domain-containing protein</fullName>
    </recommendedName>
</protein>
<dbReference type="EMBL" id="CM008047">
    <property type="protein sequence ID" value="PAN09244.1"/>
    <property type="molecule type" value="Genomic_DNA"/>
</dbReference>
<evidence type="ECO:0000313" key="1">
    <source>
        <dbReference type="EMBL" id="PAN09244.1"/>
    </source>
</evidence>
<gene>
    <name evidence="1" type="ORF">PAHAL_2G010200</name>
</gene>
<dbReference type="GO" id="GO:0043531">
    <property type="term" value="F:ADP binding"/>
    <property type="evidence" value="ECO:0007669"/>
    <property type="project" value="InterPro"/>
</dbReference>
<dbReference type="SUPFAM" id="SSF52540">
    <property type="entry name" value="P-loop containing nucleoside triphosphate hydrolases"/>
    <property type="match status" value="1"/>
</dbReference>
<dbReference type="InterPro" id="IPR027417">
    <property type="entry name" value="P-loop_NTPase"/>
</dbReference>